<dbReference type="PANTHER" id="PTHR42905">
    <property type="entry name" value="PHOSPHOENOLPYRUVATE CARBOXYLASE"/>
    <property type="match status" value="1"/>
</dbReference>
<dbReference type="Proteomes" id="UP001201217">
    <property type="component" value="Unassembled WGS sequence"/>
</dbReference>
<dbReference type="PANTHER" id="PTHR42905:SF16">
    <property type="entry name" value="CARBOXYPHOSPHONOENOLPYRUVATE PHOSPHONOMUTASE-LIKE PROTEIN (AFU_ORTHOLOGUE AFUA_5G07230)"/>
    <property type="match status" value="1"/>
</dbReference>
<organism evidence="1 2">
    <name type="scientific">Maritalea mediterranea</name>
    <dbReference type="NCBI Taxonomy" id="2909667"/>
    <lineage>
        <taxon>Bacteria</taxon>
        <taxon>Pseudomonadati</taxon>
        <taxon>Pseudomonadota</taxon>
        <taxon>Alphaproteobacteria</taxon>
        <taxon>Hyphomicrobiales</taxon>
        <taxon>Devosiaceae</taxon>
        <taxon>Maritalea</taxon>
    </lineage>
</organism>
<proteinExistence type="predicted"/>
<comment type="caution">
    <text evidence="1">The sequence shown here is derived from an EMBL/GenBank/DDBJ whole genome shotgun (WGS) entry which is preliminary data.</text>
</comment>
<dbReference type="SUPFAM" id="SSF51621">
    <property type="entry name" value="Phosphoenolpyruvate/pyruvate domain"/>
    <property type="match status" value="1"/>
</dbReference>
<gene>
    <name evidence="1" type="ORF">L1I42_05845</name>
</gene>
<dbReference type="GO" id="GO:0016829">
    <property type="term" value="F:lyase activity"/>
    <property type="evidence" value="ECO:0007669"/>
    <property type="project" value="UniProtKB-KW"/>
</dbReference>
<dbReference type="CDD" id="cd00377">
    <property type="entry name" value="ICL_PEPM"/>
    <property type="match status" value="1"/>
</dbReference>
<dbReference type="InterPro" id="IPR015813">
    <property type="entry name" value="Pyrv/PenolPyrv_kinase-like_dom"/>
</dbReference>
<dbReference type="Gene3D" id="3.20.20.60">
    <property type="entry name" value="Phosphoenolpyruvate-binding domains"/>
    <property type="match status" value="1"/>
</dbReference>
<dbReference type="InterPro" id="IPR039556">
    <property type="entry name" value="ICL/PEPM"/>
</dbReference>
<dbReference type="EMBL" id="JAKGTI010000001">
    <property type="protein sequence ID" value="MCF4098009.1"/>
    <property type="molecule type" value="Genomic_DNA"/>
</dbReference>
<keyword evidence="2" id="KW-1185">Reference proteome</keyword>
<dbReference type="Pfam" id="PF13714">
    <property type="entry name" value="PEP_mutase"/>
    <property type="match status" value="1"/>
</dbReference>
<evidence type="ECO:0000313" key="2">
    <source>
        <dbReference type="Proteomes" id="UP001201217"/>
    </source>
</evidence>
<sequence>MPHQTSAQNATKARQFAALHRSGPFILANVWDAGTAKLMAALGAKSLATSSAAHAFTLGLTDGGQLSREEALAHANEINEATDLPVNGDFENGFGDDLDDVRETIRLSIDGGLAGCGIEDIRFPQHKPYAFNEAVARIEAAVDAKKAACAAHNAKFTLTARADGVMIDQYDLDEAIRRIQAFARAGADVVYVPMPKSFDDLKTIVKSVDVPVNALCAGPYTQYSVAAFGDIGVARVSLGSSLARVVHRVILDVAKPMIEAGDMTALSNSISGATIDELLASGGRNTAP</sequence>
<accession>A0ABS9E7Y8</accession>
<dbReference type="RefSeq" id="WP_236113548.1">
    <property type="nucleotide sequence ID" value="NZ_JAKGTI010000001.1"/>
</dbReference>
<protein>
    <submittedName>
        <fullName evidence="1">Isocitrate lyase/phosphoenolpyruvate mutase family protein</fullName>
    </submittedName>
</protein>
<dbReference type="InterPro" id="IPR040442">
    <property type="entry name" value="Pyrv_kinase-like_dom_sf"/>
</dbReference>
<evidence type="ECO:0000313" key="1">
    <source>
        <dbReference type="EMBL" id="MCF4098009.1"/>
    </source>
</evidence>
<name>A0ABS9E7Y8_9HYPH</name>
<keyword evidence="1" id="KW-0456">Lyase</keyword>
<reference evidence="1 2" key="1">
    <citation type="submission" date="2022-01" db="EMBL/GenBank/DDBJ databases">
        <title>Maritalea mediterranea sp. nov., isolated from marine plastic residues from the Malva-rosa beach (Valencia, Spain).</title>
        <authorList>
            <person name="Vidal-Verdu A."/>
            <person name="Molina-Menor E."/>
            <person name="Pascual J."/>
            <person name="Pereto J."/>
            <person name="Porcar M."/>
        </authorList>
    </citation>
    <scope>NUCLEOTIDE SEQUENCE [LARGE SCALE GENOMIC DNA]</scope>
    <source>
        <strain evidence="1 2">P4.10X</strain>
    </source>
</reference>